<keyword evidence="1" id="KW-1133">Transmembrane helix</keyword>
<evidence type="ECO:0000313" key="2">
    <source>
        <dbReference type="EMBL" id="TMQ75483.1"/>
    </source>
</evidence>
<proteinExistence type="predicted"/>
<evidence type="ECO:0000313" key="3">
    <source>
        <dbReference type="Proteomes" id="UP000306324"/>
    </source>
</evidence>
<feature type="transmembrane region" description="Helical" evidence="1">
    <location>
        <begin position="182"/>
        <end position="202"/>
    </location>
</feature>
<accession>A0A5S4F415</accession>
<name>A0A5S4F415_9PROT</name>
<dbReference type="Proteomes" id="UP000306324">
    <property type="component" value="Unassembled WGS sequence"/>
</dbReference>
<dbReference type="AlphaFoldDB" id="A0A5S4F415"/>
<dbReference type="EMBL" id="SWAD01000092">
    <property type="protein sequence ID" value="TMQ75483.1"/>
    <property type="molecule type" value="Genomic_DNA"/>
</dbReference>
<keyword evidence="1" id="KW-0812">Transmembrane</keyword>
<sequence length="213" mass="23040">MIERSVWFRIARGFAWLILVLSLLGLIGGVVFSARSVRQYFKGEETISASDVKTAIEGRKTGTAGLEGSEASSGHLDSKAEGQLTTEAIDIFNLLPPESQSRFGGKERVRLHLVMSAGSVQGGDVNAQVSFLQEMKKVLADLQPQDRLDGVEAFVRLRQKNKQEAAAKKLVAGTELLVSGGVVWSLATLITLVSMVLALLAIERNTRGRQESS</sequence>
<evidence type="ECO:0000256" key="1">
    <source>
        <dbReference type="SAM" id="Phobius"/>
    </source>
</evidence>
<reference evidence="2 3" key="1">
    <citation type="submission" date="2019-04" db="EMBL/GenBank/DDBJ databases">
        <title>A novel phosphate-accumulating bacterium identified in bioreactor for phosphate removal from wastewater.</title>
        <authorList>
            <person name="Kotlyarov R.Y."/>
            <person name="Beletsky A.V."/>
            <person name="Kallistova A.Y."/>
            <person name="Dorofeev A.G."/>
            <person name="Nikolaev Y.Y."/>
            <person name="Pimenov N.V."/>
            <person name="Ravin N.V."/>
            <person name="Mardanov A.V."/>
        </authorList>
    </citation>
    <scope>NUCLEOTIDE SEQUENCE [LARGE SCALE GENOMIC DNA]</scope>
    <source>
        <strain evidence="2 3">Bin19</strain>
    </source>
</reference>
<protein>
    <submittedName>
        <fullName evidence="2">Uncharacterized protein</fullName>
    </submittedName>
</protein>
<organism evidence="2 3">
    <name type="scientific">Candidatus Accumulibacter phosphatis</name>
    <dbReference type="NCBI Taxonomy" id="327160"/>
    <lineage>
        <taxon>Bacteria</taxon>
        <taxon>Pseudomonadati</taxon>
        <taxon>Pseudomonadota</taxon>
        <taxon>Betaproteobacteria</taxon>
        <taxon>Candidatus Accumulibacter</taxon>
    </lineage>
</organism>
<gene>
    <name evidence="2" type="ORF">ACCUM_1227</name>
</gene>
<comment type="caution">
    <text evidence="2">The sequence shown here is derived from an EMBL/GenBank/DDBJ whole genome shotgun (WGS) entry which is preliminary data.</text>
</comment>
<keyword evidence="3" id="KW-1185">Reference proteome</keyword>
<keyword evidence="1" id="KW-0472">Membrane</keyword>